<feature type="transmembrane region" description="Helical" evidence="7">
    <location>
        <begin position="55"/>
        <end position="82"/>
    </location>
</feature>
<dbReference type="Gene3D" id="1.20.1250.20">
    <property type="entry name" value="MFS general substrate transporter like domains"/>
    <property type="match status" value="1"/>
</dbReference>
<evidence type="ECO:0000256" key="3">
    <source>
        <dbReference type="ARBA" id="ARBA00022475"/>
    </source>
</evidence>
<dbReference type="InterPro" id="IPR011701">
    <property type="entry name" value="MFS"/>
</dbReference>
<dbReference type="SUPFAM" id="SSF103473">
    <property type="entry name" value="MFS general substrate transporter"/>
    <property type="match status" value="1"/>
</dbReference>
<dbReference type="EMBL" id="AP029170">
    <property type="protein sequence ID" value="BFD46322.1"/>
    <property type="molecule type" value="Genomic_DNA"/>
</dbReference>
<evidence type="ECO:0000256" key="4">
    <source>
        <dbReference type="ARBA" id="ARBA00022692"/>
    </source>
</evidence>
<dbReference type="PROSITE" id="PS50850">
    <property type="entry name" value="MFS"/>
    <property type="match status" value="1"/>
</dbReference>
<accession>A0AAT9G961</accession>
<sequence>MIGYQQEQKSLTREQKEAVGLLSIGTFLEYFDLMLYVHMAVLLNELFFPKADPLISSLLSATAFCSTYIFRPVGALIFGWLGDNIGRKVTVVITTFMRAISCITMANLPTYAQIGISASIIITICRIVQGISSMGEVIGAELYLTETIAPPARYPAVAIISVLAALGGTAALGLASLVTSYGFNWRMAFWIGTVVALVGVIARTSLRETIEFADAKRQLKISLEKAAEDYKLLANHPILQEKIVKKTSLAYFLMECSAPASFYFVYIYCANVLKDSFAYTAEQVIHQNFIISLITIPNAKPPLSAVES</sequence>
<dbReference type="InterPro" id="IPR036259">
    <property type="entry name" value="MFS_trans_sf"/>
</dbReference>
<organism evidence="9">
    <name type="scientific">Candidatus Tisiphia endosymbiont of Sergentomyia squamirostris</name>
    <dbReference type="NCBI Taxonomy" id="3113639"/>
    <lineage>
        <taxon>Bacteria</taxon>
        <taxon>Pseudomonadati</taxon>
        <taxon>Pseudomonadota</taxon>
        <taxon>Alphaproteobacteria</taxon>
        <taxon>Rickettsiales</taxon>
        <taxon>Rickettsiaceae</taxon>
        <taxon>Rickettsieae</taxon>
        <taxon>Candidatus Tisiphia</taxon>
    </lineage>
</organism>
<dbReference type="GO" id="GO:0022857">
    <property type="term" value="F:transmembrane transporter activity"/>
    <property type="evidence" value="ECO:0007669"/>
    <property type="project" value="InterPro"/>
</dbReference>
<keyword evidence="2" id="KW-0813">Transport</keyword>
<dbReference type="AlphaFoldDB" id="A0AAT9G961"/>
<evidence type="ECO:0000256" key="5">
    <source>
        <dbReference type="ARBA" id="ARBA00022989"/>
    </source>
</evidence>
<feature type="transmembrane region" description="Helical" evidence="7">
    <location>
        <begin position="21"/>
        <end position="43"/>
    </location>
</feature>
<keyword evidence="6 7" id="KW-0472">Membrane</keyword>
<name>A0AAT9G961_9RICK</name>
<keyword evidence="3" id="KW-1003">Cell membrane</keyword>
<evidence type="ECO:0000256" key="6">
    <source>
        <dbReference type="ARBA" id="ARBA00023136"/>
    </source>
</evidence>
<dbReference type="PANTHER" id="PTHR43045:SF1">
    <property type="entry name" value="SHIKIMATE TRANSPORTER"/>
    <property type="match status" value="1"/>
</dbReference>
<evidence type="ECO:0000256" key="7">
    <source>
        <dbReference type="SAM" id="Phobius"/>
    </source>
</evidence>
<keyword evidence="4 7" id="KW-0812">Transmembrane</keyword>
<feature type="transmembrane region" description="Helical" evidence="7">
    <location>
        <begin position="187"/>
        <end position="206"/>
    </location>
</feature>
<dbReference type="PANTHER" id="PTHR43045">
    <property type="entry name" value="SHIKIMATE TRANSPORTER"/>
    <property type="match status" value="1"/>
</dbReference>
<evidence type="ECO:0000259" key="8">
    <source>
        <dbReference type="PROSITE" id="PS50850"/>
    </source>
</evidence>
<evidence type="ECO:0000256" key="1">
    <source>
        <dbReference type="ARBA" id="ARBA00004429"/>
    </source>
</evidence>
<gene>
    <name evidence="9" type="ORF">DMENIID0002_09680</name>
</gene>
<reference evidence="9" key="1">
    <citation type="submission" date="2024-01" db="EMBL/GenBank/DDBJ databases">
        <title>Sequencing the genomes of a sandfly, Sergentomyia squamirostris, and its two endosymbionts.</title>
        <authorList>
            <person name="Itokawa K."/>
            <person name="Sanjoba C."/>
        </authorList>
    </citation>
    <scope>NUCLEOTIDE SEQUENCE</scope>
    <source>
        <strain evidence="9">RiSSQ</strain>
    </source>
</reference>
<comment type="subcellular location">
    <subcellularLocation>
        <location evidence="1">Cell inner membrane</location>
        <topology evidence="1">Multi-pass membrane protein</topology>
    </subcellularLocation>
</comment>
<evidence type="ECO:0000256" key="2">
    <source>
        <dbReference type="ARBA" id="ARBA00022448"/>
    </source>
</evidence>
<feature type="transmembrane region" description="Helical" evidence="7">
    <location>
        <begin position="156"/>
        <end position="181"/>
    </location>
</feature>
<dbReference type="InterPro" id="IPR020846">
    <property type="entry name" value="MFS_dom"/>
</dbReference>
<dbReference type="Pfam" id="PF07690">
    <property type="entry name" value="MFS_1"/>
    <property type="match status" value="1"/>
</dbReference>
<protein>
    <recommendedName>
        <fullName evidence="8">Major facilitator superfamily (MFS) profile domain-containing protein</fullName>
    </recommendedName>
</protein>
<keyword evidence="5 7" id="KW-1133">Transmembrane helix</keyword>
<dbReference type="GO" id="GO:0005886">
    <property type="term" value="C:plasma membrane"/>
    <property type="evidence" value="ECO:0007669"/>
    <property type="project" value="UniProtKB-SubCell"/>
</dbReference>
<feature type="transmembrane region" description="Helical" evidence="7">
    <location>
        <begin position="249"/>
        <end position="268"/>
    </location>
</feature>
<feature type="domain" description="Major facilitator superfamily (MFS) profile" evidence="8">
    <location>
        <begin position="18"/>
        <end position="308"/>
    </location>
</feature>
<evidence type="ECO:0000313" key="9">
    <source>
        <dbReference type="EMBL" id="BFD46322.1"/>
    </source>
</evidence>
<proteinExistence type="predicted"/>